<protein>
    <submittedName>
        <fullName evidence="1">Uncharacterized protein</fullName>
    </submittedName>
</protein>
<proteinExistence type="predicted"/>
<organism evidence="1 2">
    <name type="scientific">Candidatus Azambacteria bacterium GW2011_GWA2_45_90</name>
    <dbReference type="NCBI Taxonomy" id="1618614"/>
    <lineage>
        <taxon>Bacteria</taxon>
        <taxon>Candidatus Azamiibacteriota</taxon>
    </lineage>
</organism>
<reference evidence="1 2" key="1">
    <citation type="journal article" date="2015" name="Nature">
        <title>rRNA introns, odd ribosomes, and small enigmatic genomes across a large radiation of phyla.</title>
        <authorList>
            <person name="Brown C.T."/>
            <person name="Hug L.A."/>
            <person name="Thomas B.C."/>
            <person name="Sharon I."/>
            <person name="Castelle C.J."/>
            <person name="Singh A."/>
            <person name="Wilkins M.J."/>
            <person name="Williams K.H."/>
            <person name="Banfield J.F."/>
        </authorList>
    </citation>
    <scope>NUCLEOTIDE SEQUENCE [LARGE SCALE GENOMIC DNA]</scope>
</reference>
<evidence type="ECO:0000313" key="2">
    <source>
        <dbReference type="Proteomes" id="UP000034644"/>
    </source>
</evidence>
<dbReference type="AlphaFoldDB" id="A0A0G1NB75"/>
<dbReference type="Proteomes" id="UP000034644">
    <property type="component" value="Unassembled WGS sequence"/>
</dbReference>
<evidence type="ECO:0000313" key="1">
    <source>
        <dbReference type="EMBL" id="KKU17751.1"/>
    </source>
</evidence>
<dbReference type="EMBL" id="LCLO01000026">
    <property type="protein sequence ID" value="KKU17751.1"/>
    <property type="molecule type" value="Genomic_DNA"/>
</dbReference>
<sequence>MRLDINREDSLRVFKNFDRKKDTWNESRTKENIQRINIAEYIRIYEKYGPNPVFSVQTIGANKSIIMEGAWLTIDHCGTRFGDAETVTFMGYKAEKAIDHLEVFGENGPYIAEELFQYCLNYPLSPIIIDFHSDIGELIFSTFKFIK</sequence>
<gene>
    <name evidence="1" type="ORF">UX27_C0026G0007</name>
</gene>
<name>A0A0G1NB75_9BACT</name>
<comment type="caution">
    <text evidence="1">The sequence shown here is derived from an EMBL/GenBank/DDBJ whole genome shotgun (WGS) entry which is preliminary data.</text>
</comment>
<accession>A0A0G1NB75</accession>